<dbReference type="RefSeq" id="WP_377165577.1">
    <property type="nucleotide sequence ID" value="NZ_JBHSMQ010000003.1"/>
</dbReference>
<name>A0ABW0KNX9_9BACT</name>
<reference evidence="2" key="1">
    <citation type="journal article" date="2019" name="Int. J. Syst. Evol. Microbiol.">
        <title>The Global Catalogue of Microorganisms (GCM) 10K type strain sequencing project: providing services to taxonomists for standard genome sequencing and annotation.</title>
        <authorList>
            <consortium name="The Broad Institute Genomics Platform"/>
            <consortium name="The Broad Institute Genome Sequencing Center for Infectious Disease"/>
            <person name="Wu L."/>
            <person name="Ma J."/>
        </authorList>
    </citation>
    <scope>NUCLEOTIDE SEQUENCE [LARGE SCALE GENOMIC DNA]</scope>
    <source>
        <strain evidence="2">CGMCC 4.1469</strain>
    </source>
</reference>
<protein>
    <submittedName>
        <fullName evidence="1">DUF3368 domain-containing protein</fullName>
    </submittedName>
</protein>
<keyword evidence="2" id="KW-1185">Reference proteome</keyword>
<gene>
    <name evidence="1" type="ORF">ACFQDI_08860</name>
</gene>
<sequence>MLGGLRDAKEQSLIPAFAPLLDRLEKEAEFWISPSLRNIILKATGEIS</sequence>
<comment type="caution">
    <text evidence="1">The sequence shown here is derived from an EMBL/GenBank/DDBJ whole genome shotgun (WGS) entry which is preliminary data.</text>
</comment>
<dbReference type="EMBL" id="JBHSMQ010000003">
    <property type="protein sequence ID" value="MFC5454960.1"/>
    <property type="molecule type" value="Genomic_DNA"/>
</dbReference>
<organism evidence="1 2">
    <name type="scientific">Prosthecobacter fluviatilis</name>
    <dbReference type="NCBI Taxonomy" id="445931"/>
    <lineage>
        <taxon>Bacteria</taxon>
        <taxon>Pseudomonadati</taxon>
        <taxon>Verrucomicrobiota</taxon>
        <taxon>Verrucomicrobiia</taxon>
        <taxon>Verrucomicrobiales</taxon>
        <taxon>Verrucomicrobiaceae</taxon>
        <taxon>Prosthecobacter</taxon>
    </lineage>
</organism>
<accession>A0ABW0KNX9</accession>
<dbReference type="Proteomes" id="UP001596052">
    <property type="component" value="Unassembled WGS sequence"/>
</dbReference>
<evidence type="ECO:0000313" key="1">
    <source>
        <dbReference type="EMBL" id="MFC5454960.1"/>
    </source>
</evidence>
<evidence type="ECO:0000313" key="2">
    <source>
        <dbReference type="Proteomes" id="UP001596052"/>
    </source>
</evidence>
<proteinExistence type="predicted"/>